<dbReference type="PANTHER" id="PTHR23077">
    <property type="entry name" value="AAA-FAMILY ATPASE"/>
    <property type="match status" value="1"/>
</dbReference>
<accession>A0A1D2NGS3</accession>
<evidence type="ECO:0000259" key="4">
    <source>
        <dbReference type="SMART" id="SM00382"/>
    </source>
</evidence>
<keyword evidence="6" id="KW-1185">Reference proteome</keyword>
<evidence type="ECO:0000313" key="5">
    <source>
        <dbReference type="EMBL" id="ODN04464.1"/>
    </source>
</evidence>
<evidence type="ECO:0000256" key="3">
    <source>
        <dbReference type="SAM" id="Phobius"/>
    </source>
</evidence>
<dbReference type="Gene3D" id="3.40.50.300">
    <property type="entry name" value="P-loop containing nucleotide triphosphate hydrolases"/>
    <property type="match status" value="1"/>
</dbReference>
<dbReference type="PANTHER" id="PTHR23077:SF171">
    <property type="entry name" value="NUCLEAR VALOSIN-CONTAINING PROTEIN-LIKE"/>
    <property type="match status" value="1"/>
</dbReference>
<dbReference type="SUPFAM" id="SSF52540">
    <property type="entry name" value="P-loop containing nucleoside triphosphate hydrolases"/>
    <property type="match status" value="1"/>
</dbReference>
<organism evidence="5 6">
    <name type="scientific">Orchesella cincta</name>
    <name type="common">Springtail</name>
    <name type="synonym">Podura cincta</name>
    <dbReference type="NCBI Taxonomy" id="48709"/>
    <lineage>
        <taxon>Eukaryota</taxon>
        <taxon>Metazoa</taxon>
        <taxon>Ecdysozoa</taxon>
        <taxon>Arthropoda</taxon>
        <taxon>Hexapoda</taxon>
        <taxon>Collembola</taxon>
        <taxon>Entomobryomorpha</taxon>
        <taxon>Entomobryoidea</taxon>
        <taxon>Orchesellidae</taxon>
        <taxon>Orchesellinae</taxon>
        <taxon>Orchesella</taxon>
    </lineage>
</organism>
<keyword evidence="3" id="KW-0472">Membrane</keyword>
<dbReference type="Gene3D" id="1.10.8.60">
    <property type="match status" value="1"/>
</dbReference>
<protein>
    <submittedName>
        <fullName evidence="5">Proteasome-activating nucleotidase</fullName>
    </submittedName>
</protein>
<gene>
    <name evidence="5" type="ORF">Ocin01_02175</name>
</gene>
<dbReference type="EMBL" id="LJIJ01000042">
    <property type="protein sequence ID" value="ODN04464.1"/>
    <property type="molecule type" value="Genomic_DNA"/>
</dbReference>
<name>A0A1D2NGS3_ORCCI</name>
<dbReference type="InterPro" id="IPR027417">
    <property type="entry name" value="P-loop_NTPase"/>
</dbReference>
<keyword evidence="3" id="KW-0812">Transmembrane</keyword>
<reference evidence="5 6" key="1">
    <citation type="journal article" date="2016" name="Genome Biol. Evol.">
        <title>Gene Family Evolution Reflects Adaptation to Soil Environmental Stressors in the Genome of the Collembolan Orchesella cincta.</title>
        <authorList>
            <person name="Faddeeva-Vakhrusheva A."/>
            <person name="Derks M.F."/>
            <person name="Anvar S.Y."/>
            <person name="Agamennone V."/>
            <person name="Suring W."/>
            <person name="Smit S."/>
            <person name="van Straalen N.M."/>
            <person name="Roelofs D."/>
        </authorList>
    </citation>
    <scope>NUCLEOTIDE SEQUENCE [LARGE SCALE GENOMIC DNA]</scope>
    <source>
        <tissue evidence="5">Mixed pool</tissue>
    </source>
</reference>
<dbReference type="Pfam" id="PF00004">
    <property type="entry name" value="AAA"/>
    <property type="match status" value="1"/>
</dbReference>
<sequence>MILRILTTIGYASLVVTVIAGSNTFFMQYAYSPNDQWPTMIVKLFVGIYLYLIFNGLAIGLLVRDLCKEDDDEVHQSQSNAYARKLSTGFLKETHSQTKSEMFVTVLNSTPKFPQVPQLQNWVCTNRKSASTSALHYNSFNFDSCGIVLSCEKFIVKNISTTFEDLTGIEDLKQNLLNQVVTPFVLGVKSEIDITRGILLTGNEGTGKSSIVEAIVNKLRETSGTTGAEIRLYRIDGANCFGCFIGSGGATFHDVFKFAMDTAPSVLLFDHIENLYHRSACLFISELTSALKGKVLVIATTSKKRFVHEKLLQPGRFDFVYDIALPDPTQRAAILKLHLSKRNCVMKQEELDELAHLTTNLSGGELERLVTMINANSVENSHSKFTLFSSPSGCNIKEVKLDRWVLAVERFMKETSK</sequence>
<keyword evidence="1" id="KW-0547">Nucleotide-binding</keyword>
<dbReference type="STRING" id="48709.A0A1D2NGS3"/>
<keyword evidence="2" id="KW-0067">ATP-binding</keyword>
<keyword evidence="5" id="KW-0647">Proteasome</keyword>
<evidence type="ECO:0000313" key="6">
    <source>
        <dbReference type="Proteomes" id="UP000094527"/>
    </source>
</evidence>
<keyword evidence="3" id="KW-1133">Transmembrane helix</keyword>
<feature type="transmembrane region" description="Helical" evidence="3">
    <location>
        <begin position="44"/>
        <end position="63"/>
    </location>
</feature>
<evidence type="ECO:0000256" key="1">
    <source>
        <dbReference type="ARBA" id="ARBA00022741"/>
    </source>
</evidence>
<dbReference type="AlphaFoldDB" id="A0A1D2NGS3"/>
<dbReference type="CDD" id="cd19481">
    <property type="entry name" value="RecA-like_protease"/>
    <property type="match status" value="1"/>
</dbReference>
<dbReference type="GO" id="GO:0016887">
    <property type="term" value="F:ATP hydrolysis activity"/>
    <property type="evidence" value="ECO:0007669"/>
    <property type="project" value="InterPro"/>
</dbReference>
<dbReference type="InterPro" id="IPR050168">
    <property type="entry name" value="AAA_ATPase_domain"/>
</dbReference>
<dbReference type="InterPro" id="IPR003593">
    <property type="entry name" value="AAA+_ATPase"/>
</dbReference>
<dbReference type="GO" id="GO:0005524">
    <property type="term" value="F:ATP binding"/>
    <property type="evidence" value="ECO:0007669"/>
    <property type="project" value="UniProtKB-KW"/>
</dbReference>
<dbReference type="OrthoDB" id="497326at2759"/>
<comment type="caution">
    <text evidence="5">The sequence shown here is derived from an EMBL/GenBank/DDBJ whole genome shotgun (WGS) entry which is preliminary data.</text>
</comment>
<dbReference type="SMART" id="SM00382">
    <property type="entry name" value="AAA"/>
    <property type="match status" value="1"/>
</dbReference>
<evidence type="ECO:0000256" key="2">
    <source>
        <dbReference type="ARBA" id="ARBA00022840"/>
    </source>
</evidence>
<dbReference type="GO" id="GO:0000502">
    <property type="term" value="C:proteasome complex"/>
    <property type="evidence" value="ECO:0007669"/>
    <property type="project" value="UniProtKB-KW"/>
</dbReference>
<feature type="domain" description="AAA+ ATPase" evidence="4">
    <location>
        <begin position="194"/>
        <end position="327"/>
    </location>
</feature>
<proteinExistence type="predicted"/>
<dbReference type="InterPro" id="IPR003959">
    <property type="entry name" value="ATPase_AAA_core"/>
</dbReference>
<dbReference type="Proteomes" id="UP000094527">
    <property type="component" value="Unassembled WGS sequence"/>
</dbReference>